<accession>A0A0J8DFY4</accession>
<dbReference type="EMBL" id="LFVU01000002">
    <property type="protein sequence ID" value="KMT23144.1"/>
    <property type="molecule type" value="Genomic_DNA"/>
</dbReference>
<dbReference type="OrthoDB" id="11970at2"/>
<comment type="caution">
    <text evidence="1">The sequence shown here is derived from an EMBL/GenBank/DDBJ whole genome shotgun (WGS) entry which is preliminary data.</text>
</comment>
<organism evidence="1 2">
    <name type="scientific">Clostridium cylindrosporum DSM 605</name>
    <dbReference type="NCBI Taxonomy" id="1121307"/>
    <lineage>
        <taxon>Bacteria</taxon>
        <taxon>Bacillati</taxon>
        <taxon>Bacillota</taxon>
        <taxon>Clostridia</taxon>
        <taxon>Eubacteriales</taxon>
        <taxon>Clostridiaceae</taxon>
        <taxon>Clostridium</taxon>
    </lineage>
</organism>
<sequence length="583" mass="68820">MDTLYSKSIKVRFIIQNFGKEYVQEVTKFHKDLWSIDDIEVVIKECSKVYIEFEANDERATLLVENVFQEDGEAFILFPGQSKMLFELDNNYSMLIPGSYIVKLTLNNGKYYSMFEIVPRHINDIQLKNLRDFVNTQISNLSYNMGSKLHRSNSSVVNDYMSILKQYNEFHSLLKYNLSSIMKNPYFTLDRNYIKSGKHQRIDRKVEYLNSKGNKNDEYSYKKVKDFRNKQNIIIKSIATKMLISISDIEEKLTYAYEQNKIEEVAVRKESEFKKSNIEKVKGVSFDTKEIEKRIKSYDQTCLSLGSVKKRRDDLKYIMRVLKGAKTTLASFIKSTYIKEVPTIHNINYKSVRMEDNRYKSILKIYNKIYLSKEKKSISYKPSELLYEYFVFLVVVKVFKDIGMSLSNCDFKDISECNFLDKIPKGCLARFINGEKEVRVWYEKEVLSMPSESLETGNGFYTHAPNRLPDIRVDYLENNSLKDSIIIESKYRRYSYLWSDLYNTNTMIQIKNYKTTIKYIFDNNRKPIYPIKKIIVVYPGQEDIDRVISKEWGDYTFLQLKPDESGEIYGFKDLENMLISKLI</sequence>
<proteinExistence type="predicted"/>
<dbReference type="PATRIC" id="fig|1121307.3.peg.2154"/>
<reference evidence="1 2" key="1">
    <citation type="submission" date="2015-06" db="EMBL/GenBank/DDBJ databases">
        <title>Draft genome sequence of the purine-degrading Clostridium cylindrosporum HC-1 (DSM 605).</title>
        <authorList>
            <person name="Poehlein A."/>
            <person name="Schiel-Bengelsdorf B."/>
            <person name="Bengelsdorf F."/>
            <person name="Daniel R."/>
            <person name="Duerre P."/>
        </authorList>
    </citation>
    <scope>NUCLEOTIDE SEQUENCE [LARGE SCALE GENOMIC DNA]</scope>
    <source>
        <strain evidence="1 2">DSM 605</strain>
    </source>
</reference>
<evidence type="ECO:0000313" key="1">
    <source>
        <dbReference type="EMBL" id="KMT23144.1"/>
    </source>
</evidence>
<dbReference type="RefSeq" id="WP_048569230.1">
    <property type="nucleotide sequence ID" value="NZ_LFVU01000002.1"/>
</dbReference>
<dbReference type="STRING" id="1121307.CLCY_6c00250"/>
<protein>
    <recommendedName>
        <fullName evidence="3">DUF2357 domain-containing protein</fullName>
    </recommendedName>
</protein>
<dbReference type="Proteomes" id="UP000036756">
    <property type="component" value="Unassembled WGS sequence"/>
</dbReference>
<dbReference type="AlphaFoldDB" id="A0A0J8DFY4"/>
<gene>
    <name evidence="1" type="ORF">CLCY_6c00250</name>
</gene>
<keyword evidence="2" id="KW-1185">Reference proteome</keyword>
<name>A0A0J8DFY4_CLOCY</name>
<evidence type="ECO:0008006" key="3">
    <source>
        <dbReference type="Google" id="ProtNLM"/>
    </source>
</evidence>
<evidence type="ECO:0000313" key="2">
    <source>
        <dbReference type="Proteomes" id="UP000036756"/>
    </source>
</evidence>